<name>A0A7J0FF38_9ERIC</name>
<gene>
    <name evidence="2" type="ORF">Acr_11g0008130</name>
</gene>
<protein>
    <submittedName>
        <fullName evidence="2">Uncharacterized protein</fullName>
    </submittedName>
</protein>
<feature type="compositionally biased region" description="Basic and acidic residues" evidence="1">
    <location>
        <begin position="94"/>
        <end position="107"/>
    </location>
</feature>
<organism evidence="2 3">
    <name type="scientific">Actinidia rufa</name>
    <dbReference type="NCBI Taxonomy" id="165716"/>
    <lineage>
        <taxon>Eukaryota</taxon>
        <taxon>Viridiplantae</taxon>
        <taxon>Streptophyta</taxon>
        <taxon>Embryophyta</taxon>
        <taxon>Tracheophyta</taxon>
        <taxon>Spermatophyta</taxon>
        <taxon>Magnoliopsida</taxon>
        <taxon>eudicotyledons</taxon>
        <taxon>Gunneridae</taxon>
        <taxon>Pentapetalae</taxon>
        <taxon>asterids</taxon>
        <taxon>Ericales</taxon>
        <taxon>Actinidiaceae</taxon>
        <taxon>Actinidia</taxon>
    </lineage>
</organism>
<accession>A0A7J0FF38</accession>
<dbReference type="Proteomes" id="UP000585474">
    <property type="component" value="Unassembled WGS sequence"/>
</dbReference>
<comment type="caution">
    <text evidence="2">The sequence shown here is derived from an EMBL/GenBank/DDBJ whole genome shotgun (WGS) entry which is preliminary data.</text>
</comment>
<evidence type="ECO:0000313" key="3">
    <source>
        <dbReference type="Proteomes" id="UP000585474"/>
    </source>
</evidence>
<dbReference type="AlphaFoldDB" id="A0A7J0FF38"/>
<sequence>MLRTIIGDMIEKESHGVEDLMEMESGKQNTQPHLLAMWSSSHELTDVGELYSFASAVEIYTLALTFTLPLSSRACLLALEPISDHLGKKSYMEDEVTRLPSSPREDSSSPESSLLGRSFLRLPEEGETIMSACLSEVAFYEAAFHAAHPQRVAQCCMRDSAVAISQGRLFSHQVQEPVWPLQESKAKYSRWLYFRGYLGKPGAPRVPRSWGIPGKRYNKVLAPFKDEHNFLNNILSSVEGGNLYSVKVVLSSKTFCKSFGLLSKPSGV</sequence>
<keyword evidence="3" id="KW-1185">Reference proteome</keyword>
<dbReference type="EMBL" id="BJWL01000011">
    <property type="protein sequence ID" value="GFY96507.1"/>
    <property type="molecule type" value="Genomic_DNA"/>
</dbReference>
<evidence type="ECO:0000256" key="1">
    <source>
        <dbReference type="SAM" id="MobiDB-lite"/>
    </source>
</evidence>
<feature type="region of interest" description="Disordered" evidence="1">
    <location>
        <begin position="94"/>
        <end position="114"/>
    </location>
</feature>
<dbReference type="OrthoDB" id="1750920at2759"/>
<proteinExistence type="predicted"/>
<evidence type="ECO:0000313" key="2">
    <source>
        <dbReference type="EMBL" id="GFY96507.1"/>
    </source>
</evidence>
<reference evidence="2 3" key="1">
    <citation type="submission" date="2019-07" db="EMBL/GenBank/DDBJ databases">
        <title>De Novo Assembly of kiwifruit Actinidia rufa.</title>
        <authorList>
            <person name="Sugita-Konishi S."/>
            <person name="Sato K."/>
            <person name="Mori E."/>
            <person name="Abe Y."/>
            <person name="Kisaki G."/>
            <person name="Hamano K."/>
            <person name="Suezawa K."/>
            <person name="Otani M."/>
            <person name="Fukuda T."/>
            <person name="Manabe T."/>
            <person name="Gomi K."/>
            <person name="Tabuchi M."/>
            <person name="Akimitsu K."/>
            <person name="Kataoka I."/>
        </authorList>
    </citation>
    <scope>NUCLEOTIDE SEQUENCE [LARGE SCALE GENOMIC DNA]</scope>
    <source>
        <strain evidence="3">cv. Fuchu</strain>
    </source>
</reference>